<proteinExistence type="inferred from homology"/>
<feature type="compositionally biased region" description="Low complexity" evidence="6">
    <location>
        <begin position="1439"/>
        <end position="1459"/>
    </location>
</feature>
<evidence type="ECO:0000313" key="8">
    <source>
        <dbReference type="Proteomes" id="UP000440578"/>
    </source>
</evidence>
<dbReference type="GO" id="GO:0005634">
    <property type="term" value="C:nucleus"/>
    <property type="evidence" value="ECO:0007669"/>
    <property type="project" value="UniProtKB-SubCell"/>
</dbReference>
<keyword evidence="8" id="KW-1185">Reference proteome</keyword>
<comment type="pathway">
    <text evidence="2">Protein modification; protein ubiquitination.</text>
</comment>
<evidence type="ECO:0000256" key="3">
    <source>
        <dbReference type="ARBA" id="ARBA00008845"/>
    </source>
</evidence>
<keyword evidence="5" id="KW-0539">Nucleus</keyword>
<dbReference type="InterPro" id="IPR016024">
    <property type="entry name" value="ARM-type_fold"/>
</dbReference>
<dbReference type="UniPathway" id="UPA00143"/>
<feature type="compositionally biased region" description="Low complexity" evidence="6">
    <location>
        <begin position="903"/>
        <end position="914"/>
    </location>
</feature>
<organism evidence="7 8">
    <name type="scientific">Amphibalanus amphitrite</name>
    <name type="common">Striped barnacle</name>
    <name type="synonym">Balanus amphitrite</name>
    <dbReference type="NCBI Taxonomy" id="1232801"/>
    <lineage>
        <taxon>Eukaryota</taxon>
        <taxon>Metazoa</taxon>
        <taxon>Ecdysozoa</taxon>
        <taxon>Arthropoda</taxon>
        <taxon>Crustacea</taxon>
        <taxon>Multicrustacea</taxon>
        <taxon>Cirripedia</taxon>
        <taxon>Thoracica</taxon>
        <taxon>Thoracicalcarea</taxon>
        <taxon>Balanomorpha</taxon>
        <taxon>Balanoidea</taxon>
        <taxon>Balanidae</taxon>
        <taxon>Amphibalaninae</taxon>
        <taxon>Amphibalanus</taxon>
    </lineage>
</organism>
<dbReference type="Proteomes" id="UP000440578">
    <property type="component" value="Unassembled WGS sequence"/>
</dbReference>
<comment type="similarity">
    <text evidence="3">Belongs to the VPRBP/DCAF1 family.</text>
</comment>
<sequence length="1500" mass="165614">MMMSGGGGPNNESINELNELIRTWEDGVRDGNWDPTPTIKRIAELVEEENNNYLKTDPDPFDERHPTRVNPMCTLGQLFKIICKKDNFMDKLVLEYTRENFWVRSAGLNRDPTELNTHAARLLLDIMAGLETSVVFQDADSLIRRLFGWAESAQEPLRSYATGLLAAAMEVQDIAGNFRESNAHLVPVMMQRLRDLQTEMLGAPGRTDWPPGAPAAAPAPAPAPAAHVPERPFAQIGAGTRAGGGGANCSLLMSPPRGATCAGSHQLTAENSNSSWAELRPQLIGTFQMHPVTSSTRQILLLRYLTPLGEYQEVGQRWQYPWLGHVFENNMMSLVFRYINFRHNHDARLAFEALKYLSALLCHKKFTLEFLSRGGLELLLEIPRPGIAATGASMCLYYLAYSEDAMERICQLPERVISKLVRYALWLLECSHESGRCHATMCFGLNFQFRPILEQFDRQDGLRKLLNVVGTLRMITTGNVDTFDENDDEFTARQTMRHVCFTLKCYLEAHLVLKADELKHGSAAERSPPLSAGHLSLKVTPESVQENMETLMTLMPLRARWRPVNTLYKLGGIKTLLQIIDISQDINYSGKSETIRSALDAINICCVLPAVQLQLRERHSFPGGRSLVGIGLIVAVAELETIGDPEVQKSAIRCIITCVCGPMHRPGSASSGLAASAKKRALRPYDDLLPVMWESVRTNNGIMVLMSLLQAKQPITDADSVRALACRALVGLARSEAARQIMSKLPLFTTSQLQMVIREPILQEKRAEHVQLQRDALELVELVSGKSKRLPGADTDITMDTIHRANVVAQTRIHYNEKQLLQLMHNHLVSKGMLETASTLQQEAGLPLPACKAASHSLHPAALRMVGTVPTTPRSLGRTPGGSRVSASGDGLPGLQMSSLRQTAPATPAAAARGGPPPGGGGGSTPHGQPLHIRVNHARTPRPDATLSPVSTPASRPMRQKSAVDPAGVFKLERPCAPAASDPITLDRVVTEYLMNQHALCRNPMVTCPQFDLFEPHRCPEPKSKHSAPANLAARLARRPLFAPYGGPDGRRLDTRLIYSRYCPVRTFREFADDDTTMFTCATFTPEDMKYMMIGTHDGTVKAFNLETGEVEETYASLHASSITNLEVNRAGNRMLTSSRRRRPLSALWSIENVFESKMSFGEDEYVEFGKLSQGHVLGTQRTTGTHNFSANLYDLTTGQRVTQLSPRDGNGYQANRATFDPTDELVLNNGVLFDVRTPREVHKFDKFNNTINGVFHPNGLEIVANTEVWDMRTFHLLRTVPALQQCRVKFANGGQVLFGVRLSGSDRDQDQTTFEEVTAFKVIDATDYTSIATVDVKRHVYDLCINYDDRRLALVESQLEMGDVELDQSCVRLYDIGRVRGDEDLDDQEDEDNVDETDGSDMSDNGASDIASFFSMNRRRNANTNGDLSDSDMSFVASGSDLSSPSPSPSDTSEPLLDIGSPARGPVPMDDGSNGSWVTEEEQVEDGAGDGPEDGAWGW</sequence>
<dbReference type="Gene3D" id="1.25.10.10">
    <property type="entry name" value="Leucine-rich Repeat Variant"/>
    <property type="match status" value="1"/>
</dbReference>
<feature type="compositionally biased region" description="Polar residues" evidence="6">
    <location>
        <begin position="1423"/>
        <end position="1433"/>
    </location>
</feature>
<dbReference type="Gene3D" id="2.130.10.10">
    <property type="entry name" value="YVTN repeat-like/Quinoprotein amine dehydrogenase"/>
    <property type="match status" value="1"/>
</dbReference>
<feature type="region of interest" description="Disordered" evidence="6">
    <location>
        <begin position="869"/>
        <end position="963"/>
    </location>
</feature>
<dbReference type="InterPro" id="IPR011989">
    <property type="entry name" value="ARM-like"/>
</dbReference>
<reference evidence="7 8" key="1">
    <citation type="submission" date="2019-07" db="EMBL/GenBank/DDBJ databases">
        <title>Draft genome assembly of a fouling barnacle, Amphibalanus amphitrite (Darwin, 1854): The first reference genome for Thecostraca.</title>
        <authorList>
            <person name="Kim W."/>
        </authorList>
    </citation>
    <scope>NUCLEOTIDE SEQUENCE [LARGE SCALE GENOMIC DNA]</scope>
    <source>
        <strain evidence="7">SNU_AA5</strain>
        <tissue evidence="7">Soma without cirri and trophi</tissue>
    </source>
</reference>
<evidence type="ECO:0000256" key="6">
    <source>
        <dbReference type="SAM" id="MobiDB-lite"/>
    </source>
</evidence>
<dbReference type="PROSITE" id="PS50896">
    <property type="entry name" value="LISH"/>
    <property type="match status" value="1"/>
</dbReference>
<dbReference type="SUPFAM" id="SSF50978">
    <property type="entry name" value="WD40 repeat-like"/>
    <property type="match status" value="1"/>
</dbReference>
<dbReference type="EMBL" id="VIIS01001586">
    <property type="protein sequence ID" value="KAF0296000.1"/>
    <property type="molecule type" value="Genomic_DNA"/>
</dbReference>
<dbReference type="InterPro" id="IPR006594">
    <property type="entry name" value="LisH"/>
</dbReference>
<dbReference type="PANTHER" id="PTHR13129">
    <property type="entry name" value="VPRBP PROTEIN-RELATED"/>
    <property type="match status" value="1"/>
</dbReference>
<comment type="subcellular location">
    <subcellularLocation>
        <location evidence="1">Nucleus</location>
    </subcellularLocation>
</comment>
<dbReference type="InterPro" id="IPR015943">
    <property type="entry name" value="WD40/YVTN_repeat-like_dom_sf"/>
</dbReference>
<dbReference type="InterPro" id="IPR033270">
    <property type="entry name" value="VPRBP/DCAF1"/>
</dbReference>
<name>A0A6A4VX42_AMPAM</name>
<evidence type="ECO:0000256" key="5">
    <source>
        <dbReference type="ARBA" id="ARBA00023242"/>
    </source>
</evidence>
<evidence type="ECO:0000256" key="2">
    <source>
        <dbReference type="ARBA" id="ARBA00004906"/>
    </source>
</evidence>
<dbReference type="SUPFAM" id="SSF48371">
    <property type="entry name" value="ARM repeat"/>
    <property type="match status" value="1"/>
</dbReference>
<gene>
    <name evidence="7" type="primary">mahj</name>
    <name evidence="7" type="ORF">FJT64_006528</name>
</gene>
<dbReference type="SMART" id="SM00667">
    <property type="entry name" value="LisH"/>
    <property type="match status" value="1"/>
</dbReference>
<keyword evidence="4" id="KW-0833">Ubl conjugation pathway</keyword>
<dbReference type="PANTHER" id="PTHR13129:SF4">
    <property type="entry name" value="DDB1- AND CUL4-ASSOCIATED FACTOR 1"/>
    <property type="match status" value="1"/>
</dbReference>
<feature type="compositionally biased region" description="Acidic residues" evidence="6">
    <location>
        <begin position="1384"/>
        <end position="1402"/>
    </location>
</feature>
<evidence type="ECO:0000256" key="4">
    <source>
        <dbReference type="ARBA" id="ARBA00022786"/>
    </source>
</evidence>
<accession>A0A6A4VX42</accession>
<feature type="compositionally biased region" description="Acidic residues" evidence="6">
    <location>
        <begin position="1480"/>
        <end position="1494"/>
    </location>
</feature>
<dbReference type="InterPro" id="IPR036322">
    <property type="entry name" value="WD40_repeat_dom_sf"/>
</dbReference>
<evidence type="ECO:0000256" key="1">
    <source>
        <dbReference type="ARBA" id="ARBA00004123"/>
    </source>
</evidence>
<dbReference type="GO" id="GO:0080008">
    <property type="term" value="C:Cul4-RING E3 ubiquitin ligase complex"/>
    <property type="evidence" value="ECO:0007669"/>
    <property type="project" value="TreeGrafter"/>
</dbReference>
<protein>
    <submittedName>
        <fullName evidence="7">Protein mahjong</fullName>
    </submittedName>
</protein>
<dbReference type="OrthoDB" id="27563at2759"/>
<feature type="region of interest" description="Disordered" evidence="6">
    <location>
        <begin position="1383"/>
        <end position="1409"/>
    </location>
</feature>
<comment type="caution">
    <text evidence="7">The sequence shown here is derived from an EMBL/GenBank/DDBJ whole genome shotgun (WGS) entry which is preliminary data.</text>
</comment>
<feature type="region of interest" description="Disordered" evidence="6">
    <location>
        <begin position="1423"/>
        <end position="1500"/>
    </location>
</feature>
<evidence type="ECO:0000313" key="7">
    <source>
        <dbReference type="EMBL" id="KAF0296000.1"/>
    </source>
</evidence>
<dbReference type="GO" id="GO:0016567">
    <property type="term" value="P:protein ubiquitination"/>
    <property type="evidence" value="ECO:0007669"/>
    <property type="project" value="UniProtKB-UniPathway"/>
</dbReference>